<name>A0AAJ0U6H8_9GAMM</name>
<dbReference type="Gene3D" id="1.20.1300.10">
    <property type="entry name" value="Fumarate reductase/succinate dehydrogenase, transmembrane subunit"/>
    <property type="match status" value="1"/>
</dbReference>
<dbReference type="InterPro" id="IPR000701">
    <property type="entry name" value="SuccDH_FuR_B_TM-su"/>
</dbReference>
<dbReference type="Pfam" id="PF01127">
    <property type="entry name" value="Sdh_cyt"/>
    <property type="match status" value="1"/>
</dbReference>
<dbReference type="GO" id="GO:0046872">
    <property type="term" value="F:metal ion binding"/>
    <property type="evidence" value="ECO:0007669"/>
    <property type="project" value="UniProtKB-KW"/>
</dbReference>
<dbReference type="InterPro" id="IPR034804">
    <property type="entry name" value="SQR/QFR_C/D"/>
</dbReference>
<gene>
    <name evidence="11" type="ORF">CKO40_16825</name>
</gene>
<evidence type="ECO:0000256" key="9">
    <source>
        <dbReference type="ARBA" id="ARBA00023136"/>
    </source>
</evidence>
<keyword evidence="12" id="KW-1185">Reference proteome</keyword>
<reference evidence="11" key="2">
    <citation type="journal article" date="2020" name="Microorganisms">
        <title>Osmotic Adaptation and Compatible Solute Biosynthesis of Phototrophic Bacteria as Revealed from Genome Analyses.</title>
        <authorList>
            <person name="Imhoff J.F."/>
            <person name="Rahn T."/>
            <person name="Kunzel S."/>
            <person name="Keller A."/>
            <person name="Neulinger S.C."/>
        </authorList>
    </citation>
    <scope>NUCLEOTIDE SEQUENCE</scope>
    <source>
        <strain evidence="11">DSM 11080</strain>
    </source>
</reference>
<feature type="transmembrane region" description="Helical" evidence="10">
    <location>
        <begin position="147"/>
        <end position="174"/>
    </location>
</feature>
<evidence type="ECO:0000256" key="1">
    <source>
        <dbReference type="ARBA" id="ARBA00001971"/>
    </source>
</evidence>
<reference evidence="11" key="1">
    <citation type="submission" date="2017-08" db="EMBL/GenBank/DDBJ databases">
        <authorList>
            <person name="Imhoff J.F."/>
            <person name="Rahn T."/>
            <person name="Kuenzel S."/>
            <person name="Neulinger S.C."/>
        </authorList>
    </citation>
    <scope>NUCLEOTIDE SEQUENCE</scope>
    <source>
        <strain evidence="11">DSM 11080</strain>
    </source>
</reference>
<keyword evidence="4" id="KW-0349">Heme</keyword>
<evidence type="ECO:0000313" key="12">
    <source>
        <dbReference type="Proteomes" id="UP001296776"/>
    </source>
</evidence>
<feature type="transmembrane region" description="Helical" evidence="10">
    <location>
        <begin position="105"/>
        <end position="127"/>
    </location>
</feature>
<dbReference type="EMBL" id="NRSJ01000035">
    <property type="protein sequence ID" value="MBK1706166.1"/>
    <property type="molecule type" value="Genomic_DNA"/>
</dbReference>
<keyword evidence="5 10" id="KW-0812">Transmembrane</keyword>
<accession>A0AAJ0U6H8</accession>
<dbReference type="RefSeq" id="WP_200347617.1">
    <property type="nucleotide sequence ID" value="NZ_NRSJ01000035.1"/>
</dbReference>
<evidence type="ECO:0000256" key="2">
    <source>
        <dbReference type="ARBA" id="ARBA00004050"/>
    </source>
</evidence>
<comment type="caution">
    <text evidence="11">The sequence shown here is derived from an EMBL/GenBank/DDBJ whole genome shotgun (WGS) entry which is preliminary data.</text>
</comment>
<proteinExistence type="predicted"/>
<comment type="function">
    <text evidence="2">Membrane-anchoring subunit of succinate dehydrogenase (SDH).</text>
</comment>
<evidence type="ECO:0000256" key="6">
    <source>
        <dbReference type="ARBA" id="ARBA00022723"/>
    </source>
</evidence>
<dbReference type="AlphaFoldDB" id="A0AAJ0U6H8"/>
<evidence type="ECO:0000256" key="7">
    <source>
        <dbReference type="ARBA" id="ARBA00022989"/>
    </source>
</evidence>
<evidence type="ECO:0000256" key="10">
    <source>
        <dbReference type="SAM" id="Phobius"/>
    </source>
</evidence>
<dbReference type="SUPFAM" id="SSF81343">
    <property type="entry name" value="Fumarate reductase respiratory complex transmembrane subunits"/>
    <property type="match status" value="1"/>
</dbReference>
<keyword evidence="9 10" id="KW-0472">Membrane</keyword>
<keyword evidence="7 10" id="KW-1133">Transmembrane helix</keyword>
<feature type="transmembrane region" description="Helical" evidence="10">
    <location>
        <begin position="12"/>
        <end position="33"/>
    </location>
</feature>
<dbReference type="GO" id="GO:0016020">
    <property type="term" value="C:membrane"/>
    <property type="evidence" value="ECO:0007669"/>
    <property type="project" value="UniProtKB-SubCell"/>
</dbReference>
<sequence>MSSSIENSHFLLRRLHSLLGLVPIGAFLVFHLWENSQSRFGAAHYNDEVVGALQGLNYLLLFELFLIALPLLFHAGYGLVIIGHGRAEPRRYGYLRNRLYWLQRLSGVGLILFLLLHVGLTRIAGLFDPSISADLFTHMRQALAQPAVFALYLAGLLLAVFHLANGLATAAIVWGLTASAEAQRRFGWVCAGLGLLLAALGVHGLLGFLIAPAAGGGA</sequence>
<feature type="transmembrane region" description="Helical" evidence="10">
    <location>
        <begin position="58"/>
        <end position="84"/>
    </location>
</feature>
<evidence type="ECO:0000256" key="4">
    <source>
        <dbReference type="ARBA" id="ARBA00022617"/>
    </source>
</evidence>
<evidence type="ECO:0000313" key="11">
    <source>
        <dbReference type="EMBL" id="MBK1706166.1"/>
    </source>
</evidence>
<comment type="cofactor">
    <cofactor evidence="1">
        <name>heme</name>
        <dbReference type="ChEBI" id="CHEBI:30413"/>
    </cofactor>
</comment>
<keyword evidence="6" id="KW-0479">Metal-binding</keyword>
<organism evidence="11 12">
    <name type="scientific">Halochromatium glycolicum</name>
    <dbReference type="NCBI Taxonomy" id="85075"/>
    <lineage>
        <taxon>Bacteria</taxon>
        <taxon>Pseudomonadati</taxon>
        <taxon>Pseudomonadota</taxon>
        <taxon>Gammaproteobacteria</taxon>
        <taxon>Chromatiales</taxon>
        <taxon>Chromatiaceae</taxon>
        <taxon>Halochromatium</taxon>
    </lineage>
</organism>
<comment type="subcellular location">
    <subcellularLocation>
        <location evidence="3">Membrane</location>
    </subcellularLocation>
</comment>
<evidence type="ECO:0000256" key="3">
    <source>
        <dbReference type="ARBA" id="ARBA00004370"/>
    </source>
</evidence>
<dbReference type="Proteomes" id="UP001296776">
    <property type="component" value="Unassembled WGS sequence"/>
</dbReference>
<protein>
    <submittedName>
        <fullName evidence="11">Succinate dehydrogenase</fullName>
    </submittedName>
</protein>
<evidence type="ECO:0000256" key="5">
    <source>
        <dbReference type="ARBA" id="ARBA00022692"/>
    </source>
</evidence>
<evidence type="ECO:0000256" key="8">
    <source>
        <dbReference type="ARBA" id="ARBA00023004"/>
    </source>
</evidence>
<keyword evidence="8" id="KW-0408">Iron</keyword>
<feature type="transmembrane region" description="Helical" evidence="10">
    <location>
        <begin position="186"/>
        <end position="211"/>
    </location>
</feature>